<dbReference type="Proteomes" id="UP001231370">
    <property type="component" value="Unassembled WGS sequence"/>
</dbReference>
<sequence length="227" mass="24377">MLMTEGAIAQLGGESLGTPDEELIPSCLPDIANGVAKCNYPNGDNYQGELRGGLPNGQGVYVYGEGDRYQGEFLNGKPHGRGVFIRADDARLEGVFENGILTSGRAVFADGKYYEGTFGLVTNLGTNVTSSQPSGRGRFVYPDRSRYEGEFFAGQPFGQGTLIRPDGTRCQGRFFNEGLDANVQCVFPDGTRYEGELRGGVPHGQGVIIAPNGQRTSGRFRDGAFVN</sequence>
<gene>
    <name evidence="2" type="ORF">PJF56_08670</name>
</gene>
<dbReference type="SMART" id="SM00698">
    <property type="entry name" value="MORN"/>
    <property type="match status" value="4"/>
</dbReference>
<reference evidence="2 3" key="1">
    <citation type="submission" date="2023-01" db="EMBL/GenBank/DDBJ databases">
        <title>Novel diversity within Roseofilum (Cyanobacteria; Desertifilaceae) from marine benthic mats with descriptions of four novel species.</title>
        <authorList>
            <person name="Wang Y."/>
            <person name="Berthold D.E."/>
            <person name="Hu J."/>
            <person name="Lefler F.W."/>
            <person name="Laughinghouse H.D. IV."/>
        </authorList>
    </citation>
    <scope>NUCLEOTIDE SEQUENCE [LARGE SCALE GENOMIC DNA]</scope>
    <source>
        <strain evidence="2 3">BLCC-M91</strain>
    </source>
</reference>
<accession>A0ABT7BIC0</accession>
<keyword evidence="1" id="KW-0677">Repeat</keyword>
<evidence type="ECO:0000313" key="3">
    <source>
        <dbReference type="Proteomes" id="UP001231370"/>
    </source>
</evidence>
<dbReference type="Pfam" id="PF02493">
    <property type="entry name" value="MORN"/>
    <property type="match status" value="5"/>
</dbReference>
<organism evidence="2 3">
    <name type="scientific">Roseofilum halophilum BLCC-M91</name>
    <dbReference type="NCBI Taxonomy" id="3022259"/>
    <lineage>
        <taxon>Bacteria</taxon>
        <taxon>Bacillati</taxon>
        <taxon>Cyanobacteriota</taxon>
        <taxon>Cyanophyceae</taxon>
        <taxon>Desertifilales</taxon>
        <taxon>Desertifilaceae</taxon>
        <taxon>Roseofilum</taxon>
        <taxon>Roseofilum halophilum</taxon>
    </lineage>
</organism>
<name>A0ABT7BIC0_9CYAN</name>
<dbReference type="SUPFAM" id="SSF82185">
    <property type="entry name" value="Histone H3 K4-specific methyltransferase SET7/9 N-terminal domain"/>
    <property type="match status" value="2"/>
</dbReference>
<dbReference type="InterPro" id="IPR003409">
    <property type="entry name" value="MORN"/>
</dbReference>
<evidence type="ECO:0000256" key="1">
    <source>
        <dbReference type="ARBA" id="ARBA00022737"/>
    </source>
</evidence>
<dbReference type="Gene3D" id="2.20.110.10">
    <property type="entry name" value="Histone H3 K4-specific methyltransferase SET7/9 N-terminal domain"/>
    <property type="match status" value="4"/>
</dbReference>
<keyword evidence="3" id="KW-1185">Reference proteome</keyword>
<dbReference type="PANTHER" id="PTHR43215:SF14">
    <property type="entry name" value="RADIAL SPOKE HEAD 1 HOMOLOG"/>
    <property type="match status" value="1"/>
</dbReference>
<evidence type="ECO:0000313" key="2">
    <source>
        <dbReference type="EMBL" id="MDJ1178934.1"/>
    </source>
</evidence>
<proteinExistence type="predicted"/>
<dbReference type="RefSeq" id="WP_283762246.1">
    <property type="nucleotide sequence ID" value="NZ_JAQPOK010000070.1"/>
</dbReference>
<dbReference type="PANTHER" id="PTHR43215">
    <property type="entry name" value="RADIAL SPOKE HEAD 1 HOMOLOG"/>
    <property type="match status" value="1"/>
</dbReference>
<comment type="caution">
    <text evidence="2">The sequence shown here is derived from an EMBL/GenBank/DDBJ whole genome shotgun (WGS) entry which is preliminary data.</text>
</comment>
<dbReference type="EMBL" id="JAQPOK010000070">
    <property type="protein sequence ID" value="MDJ1178934.1"/>
    <property type="molecule type" value="Genomic_DNA"/>
</dbReference>
<protein>
    <submittedName>
        <fullName evidence="2">MORN motif-containing protein</fullName>
    </submittedName>
</protein>